<evidence type="ECO:0000313" key="3">
    <source>
        <dbReference type="Proteomes" id="UP000297777"/>
    </source>
</evidence>
<dbReference type="AlphaFoldDB" id="A0A4Z1ES26"/>
<name>A0A4Z1ES26_9HELO</name>
<sequence>MSTQLTTLSHRLHRVPVQIPIHPLTRTHQRRGRIIRTVLHIDQIIQCTDIEARSRHRDLAQIAEKGNGTLILSNNCIAYISNHIFALHHHADPETGPSWGDGRAGTGCVGLEIGARLVGGGFGEEASAASCGGGGGRGGEVGGEGSGCLDGAAG</sequence>
<feature type="region of interest" description="Disordered" evidence="1">
    <location>
        <begin position="133"/>
        <end position="154"/>
    </location>
</feature>
<evidence type="ECO:0000313" key="2">
    <source>
        <dbReference type="EMBL" id="TGO15076.1"/>
    </source>
</evidence>
<protein>
    <submittedName>
        <fullName evidence="2">Uncharacterized protein</fullName>
    </submittedName>
</protein>
<dbReference type="OrthoDB" id="10363776at2759"/>
<reference evidence="2 3" key="1">
    <citation type="submission" date="2017-12" db="EMBL/GenBank/DDBJ databases">
        <title>Comparative genomics of Botrytis spp.</title>
        <authorList>
            <person name="Valero-Jimenez C.A."/>
            <person name="Tapia P."/>
            <person name="Veloso J."/>
            <person name="Silva-Moreno E."/>
            <person name="Staats M."/>
            <person name="Valdes J.H."/>
            <person name="Van Kan J.A.L."/>
        </authorList>
    </citation>
    <scope>NUCLEOTIDE SEQUENCE [LARGE SCALE GENOMIC DNA]</scope>
    <source>
        <strain evidence="2 3">Bt9001</strain>
    </source>
</reference>
<evidence type="ECO:0000256" key="1">
    <source>
        <dbReference type="SAM" id="MobiDB-lite"/>
    </source>
</evidence>
<proteinExistence type="predicted"/>
<dbReference type="EMBL" id="PQXH01000044">
    <property type="protein sequence ID" value="TGO15076.1"/>
    <property type="molecule type" value="Genomic_DNA"/>
</dbReference>
<comment type="caution">
    <text evidence="2">The sequence shown here is derived from an EMBL/GenBank/DDBJ whole genome shotgun (WGS) entry which is preliminary data.</text>
</comment>
<accession>A0A4Z1ES26</accession>
<organism evidence="2 3">
    <name type="scientific">Botrytis tulipae</name>
    <dbReference type="NCBI Taxonomy" id="87230"/>
    <lineage>
        <taxon>Eukaryota</taxon>
        <taxon>Fungi</taxon>
        <taxon>Dikarya</taxon>
        <taxon>Ascomycota</taxon>
        <taxon>Pezizomycotina</taxon>
        <taxon>Leotiomycetes</taxon>
        <taxon>Helotiales</taxon>
        <taxon>Sclerotiniaceae</taxon>
        <taxon>Botrytis</taxon>
    </lineage>
</organism>
<keyword evidence="3" id="KW-1185">Reference proteome</keyword>
<dbReference type="Proteomes" id="UP000297777">
    <property type="component" value="Unassembled WGS sequence"/>
</dbReference>
<gene>
    <name evidence="2" type="ORF">BTUL_0044g00150</name>
</gene>